<evidence type="ECO:0000256" key="1">
    <source>
        <dbReference type="SAM" id="MobiDB-lite"/>
    </source>
</evidence>
<evidence type="ECO:0000313" key="2">
    <source>
        <dbReference type="EMBL" id="OHA21878.1"/>
    </source>
</evidence>
<dbReference type="EMBL" id="MHRJ01000038">
    <property type="protein sequence ID" value="OHA21878.1"/>
    <property type="molecule type" value="Genomic_DNA"/>
</dbReference>
<organism evidence="2 3">
    <name type="scientific">Candidatus Taylorbacteria bacterium RIFCSPHIGHO2_02_49_25</name>
    <dbReference type="NCBI Taxonomy" id="1802305"/>
    <lineage>
        <taxon>Bacteria</taxon>
        <taxon>Candidatus Tayloriibacteriota</taxon>
    </lineage>
</organism>
<evidence type="ECO:0000313" key="3">
    <source>
        <dbReference type="Proteomes" id="UP000176493"/>
    </source>
</evidence>
<accession>A0A1G2MDC5</accession>
<protein>
    <submittedName>
        <fullName evidence="2">Uncharacterized protein</fullName>
    </submittedName>
</protein>
<name>A0A1G2MDC5_9BACT</name>
<gene>
    <name evidence="2" type="ORF">A2W52_03545</name>
</gene>
<sequence>MKLSFDLKGERVFLQIFLQTDTVLFRTTIIAIFAAPTPRSPLRSNHGTTLAATKKTGERKIMRHAAMPRTRSLFQSFLHSFKQGRRKNWHKASGEKFALMFCKSQIRAIGKQSRNGSFAKWRSGQSGHAMFGQKLRQ</sequence>
<comment type="caution">
    <text evidence="2">The sequence shown here is derived from an EMBL/GenBank/DDBJ whole genome shotgun (WGS) entry which is preliminary data.</text>
</comment>
<dbReference type="AlphaFoldDB" id="A0A1G2MDC5"/>
<feature type="region of interest" description="Disordered" evidence="1">
    <location>
        <begin position="117"/>
        <end position="137"/>
    </location>
</feature>
<dbReference type="Proteomes" id="UP000176493">
    <property type="component" value="Unassembled WGS sequence"/>
</dbReference>
<proteinExistence type="predicted"/>
<reference evidence="2 3" key="1">
    <citation type="journal article" date="2016" name="Nat. Commun.">
        <title>Thousands of microbial genomes shed light on interconnected biogeochemical processes in an aquifer system.</title>
        <authorList>
            <person name="Anantharaman K."/>
            <person name="Brown C.T."/>
            <person name="Hug L.A."/>
            <person name="Sharon I."/>
            <person name="Castelle C.J."/>
            <person name="Probst A.J."/>
            <person name="Thomas B.C."/>
            <person name="Singh A."/>
            <person name="Wilkins M.J."/>
            <person name="Karaoz U."/>
            <person name="Brodie E.L."/>
            <person name="Williams K.H."/>
            <person name="Hubbard S.S."/>
            <person name="Banfield J.F."/>
        </authorList>
    </citation>
    <scope>NUCLEOTIDE SEQUENCE [LARGE SCALE GENOMIC DNA]</scope>
</reference>